<proteinExistence type="predicted"/>
<keyword evidence="1" id="KW-0902">Two-component regulatory system</keyword>
<dbReference type="PROSITE" id="PS50110">
    <property type="entry name" value="RESPONSE_REGULATORY"/>
    <property type="match status" value="1"/>
</dbReference>
<reference evidence="6" key="2">
    <citation type="submission" date="2023-01" db="EMBL/GenBank/DDBJ databases">
        <title>Draft genome sequence of Paraferrimonas sedimenticola strain NBRC 101628.</title>
        <authorList>
            <person name="Sun Q."/>
            <person name="Mori K."/>
        </authorList>
    </citation>
    <scope>NUCLEOTIDE SEQUENCE</scope>
    <source>
        <strain evidence="6">NBRC 101628</strain>
    </source>
</reference>
<dbReference type="SMART" id="SM00850">
    <property type="entry name" value="LytTR"/>
    <property type="match status" value="1"/>
</dbReference>
<evidence type="ECO:0000313" key="6">
    <source>
        <dbReference type="EMBL" id="GLP95191.1"/>
    </source>
</evidence>
<evidence type="ECO:0000259" key="5">
    <source>
        <dbReference type="PROSITE" id="PS50930"/>
    </source>
</evidence>
<dbReference type="EMBL" id="BSNC01000001">
    <property type="protein sequence ID" value="GLP95191.1"/>
    <property type="molecule type" value="Genomic_DNA"/>
</dbReference>
<feature type="modified residue" description="4-aspartylphosphate" evidence="3">
    <location>
        <position position="54"/>
    </location>
</feature>
<dbReference type="GO" id="GO:0000156">
    <property type="term" value="F:phosphorelay response regulator activity"/>
    <property type="evidence" value="ECO:0007669"/>
    <property type="project" value="TreeGrafter"/>
</dbReference>
<evidence type="ECO:0000256" key="1">
    <source>
        <dbReference type="ARBA" id="ARBA00023012"/>
    </source>
</evidence>
<dbReference type="RefSeq" id="WP_095505792.1">
    <property type="nucleotide sequence ID" value="NZ_BSNC01000001.1"/>
</dbReference>
<reference evidence="6" key="1">
    <citation type="journal article" date="2014" name="Int. J. Syst. Evol. Microbiol.">
        <title>Complete genome sequence of Corynebacterium casei LMG S-19264T (=DSM 44701T), isolated from a smear-ripened cheese.</title>
        <authorList>
            <consortium name="US DOE Joint Genome Institute (JGI-PGF)"/>
            <person name="Walter F."/>
            <person name="Albersmeier A."/>
            <person name="Kalinowski J."/>
            <person name="Ruckert C."/>
        </authorList>
    </citation>
    <scope>NUCLEOTIDE SEQUENCE</scope>
    <source>
        <strain evidence="6">NBRC 101628</strain>
    </source>
</reference>
<dbReference type="InterPro" id="IPR011006">
    <property type="entry name" value="CheY-like_superfamily"/>
</dbReference>
<dbReference type="InterPro" id="IPR007492">
    <property type="entry name" value="LytTR_DNA-bd_dom"/>
</dbReference>
<dbReference type="Pfam" id="PF04397">
    <property type="entry name" value="LytTR"/>
    <property type="match status" value="1"/>
</dbReference>
<dbReference type="FunFam" id="3.40.50.2300:FF:000051">
    <property type="entry name" value="Two-component response regulator yehT"/>
    <property type="match status" value="1"/>
</dbReference>
<dbReference type="InterPro" id="IPR001789">
    <property type="entry name" value="Sig_transdc_resp-reg_receiver"/>
</dbReference>
<dbReference type="GO" id="GO:0032993">
    <property type="term" value="C:protein-DNA complex"/>
    <property type="evidence" value="ECO:0007669"/>
    <property type="project" value="TreeGrafter"/>
</dbReference>
<name>A0AA37RT79_9GAMM</name>
<dbReference type="GO" id="GO:0005829">
    <property type="term" value="C:cytosol"/>
    <property type="evidence" value="ECO:0007669"/>
    <property type="project" value="TreeGrafter"/>
</dbReference>
<dbReference type="SUPFAM" id="SSF52172">
    <property type="entry name" value="CheY-like"/>
    <property type="match status" value="1"/>
</dbReference>
<keyword evidence="3" id="KW-0597">Phosphoprotein</keyword>
<sequence length="237" mass="26707">MIRCLIIDDELNAREELKASLAEHSDIEVIAEGANAFEGIKLINQHQPDLVFLDIQMPRISGLEMLSMIDDQDLPRVVFVTAYDEYAVQAFDANAFDYLLKPIEPSRLERSLERVRANLTPQAIEPLVSPKLASVPCYNQNRLRVLKPEQIDFVYSDVGGVHVVSGDIEHHTQLTLKVLEQKTDLIRCHRQYLVRLEAIAEISVNEGGAGGMITCHSGRQLPISRRYQKGIKQAMGF</sequence>
<dbReference type="GO" id="GO:0000976">
    <property type="term" value="F:transcription cis-regulatory region binding"/>
    <property type="evidence" value="ECO:0007669"/>
    <property type="project" value="TreeGrafter"/>
</dbReference>
<evidence type="ECO:0000256" key="3">
    <source>
        <dbReference type="PROSITE-ProRule" id="PRU00169"/>
    </source>
</evidence>
<dbReference type="InterPro" id="IPR039420">
    <property type="entry name" value="WalR-like"/>
</dbReference>
<evidence type="ECO:0000256" key="2">
    <source>
        <dbReference type="ARBA" id="ARBA00023125"/>
    </source>
</evidence>
<evidence type="ECO:0000313" key="7">
    <source>
        <dbReference type="Proteomes" id="UP001161422"/>
    </source>
</evidence>
<keyword evidence="2" id="KW-0238">DNA-binding</keyword>
<accession>A0AA37RT79</accession>
<dbReference type="Pfam" id="PF00072">
    <property type="entry name" value="Response_reg"/>
    <property type="match status" value="1"/>
</dbReference>
<dbReference type="PROSITE" id="PS50930">
    <property type="entry name" value="HTH_LYTTR"/>
    <property type="match status" value="1"/>
</dbReference>
<evidence type="ECO:0000259" key="4">
    <source>
        <dbReference type="PROSITE" id="PS50110"/>
    </source>
</evidence>
<dbReference type="AlphaFoldDB" id="A0AA37RT79"/>
<organism evidence="6 7">
    <name type="scientific">Paraferrimonas sedimenticola</name>
    <dbReference type="NCBI Taxonomy" id="375674"/>
    <lineage>
        <taxon>Bacteria</taxon>
        <taxon>Pseudomonadati</taxon>
        <taxon>Pseudomonadota</taxon>
        <taxon>Gammaproteobacteria</taxon>
        <taxon>Alteromonadales</taxon>
        <taxon>Ferrimonadaceae</taxon>
        <taxon>Paraferrimonas</taxon>
    </lineage>
</organism>
<dbReference type="SMART" id="SM00448">
    <property type="entry name" value="REC"/>
    <property type="match status" value="1"/>
</dbReference>
<dbReference type="Proteomes" id="UP001161422">
    <property type="component" value="Unassembled WGS sequence"/>
</dbReference>
<dbReference type="CDD" id="cd17532">
    <property type="entry name" value="REC_LytTR_AlgR-like"/>
    <property type="match status" value="1"/>
</dbReference>
<comment type="caution">
    <text evidence="6">The sequence shown here is derived from an EMBL/GenBank/DDBJ whole genome shotgun (WGS) entry which is preliminary data.</text>
</comment>
<dbReference type="Gene3D" id="2.40.50.1020">
    <property type="entry name" value="LytTr DNA-binding domain"/>
    <property type="match status" value="1"/>
</dbReference>
<dbReference type="PANTHER" id="PTHR48111">
    <property type="entry name" value="REGULATOR OF RPOS"/>
    <property type="match status" value="1"/>
</dbReference>
<dbReference type="NCBIfam" id="NF008677">
    <property type="entry name" value="PRK11697.1"/>
    <property type="match status" value="1"/>
</dbReference>
<feature type="domain" description="HTH LytTR-type" evidence="5">
    <location>
        <begin position="145"/>
        <end position="237"/>
    </location>
</feature>
<keyword evidence="7" id="KW-1185">Reference proteome</keyword>
<dbReference type="PANTHER" id="PTHR48111:SF3">
    <property type="entry name" value="TRANSCRIPTIONAL REGULATORY PROTEIN BTSR"/>
    <property type="match status" value="1"/>
</dbReference>
<gene>
    <name evidence="6" type="ORF">GCM10007895_04970</name>
</gene>
<dbReference type="GO" id="GO:0006355">
    <property type="term" value="P:regulation of DNA-templated transcription"/>
    <property type="evidence" value="ECO:0007669"/>
    <property type="project" value="TreeGrafter"/>
</dbReference>
<dbReference type="Gene3D" id="3.40.50.2300">
    <property type="match status" value="1"/>
</dbReference>
<feature type="domain" description="Response regulatory" evidence="4">
    <location>
        <begin position="3"/>
        <end position="116"/>
    </location>
</feature>
<protein>
    <submittedName>
        <fullName evidence="6">Response regulatory protein</fullName>
    </submittedName>
</protein>